<name>A0A5D1ZZN6_GOSDA</name>
<accession>A0A5D1ZZN6</accession>
<dbReference type="EMBL" id="CM017713">
    <property type="protein sequence ID" value="TYG37610.1"/>
    <property type="molecule type" value="Genomic_DNA"/>
</dbReference>
<evidence type="ECO:0000313" key="3">
    <source>
        <dbReference type="Proteomes" id="UP000323506"/>
    </source>
</evidence>
<evidence type="ECO:0000256" key="1">
    <source>
        <dbReference type="SAM" id="MobiDB-lite"/>
    </source>
</evidence>
<dbReference type="Proteomes" id="UP000323506">
    <property type="component" value="Chromosome D13"/>
</dbReference>
<organism evidence="2 3">
    <name type="scientific">Gossypium darwinii</name>
    <name type="common">Darwin's cotton</name>
    <name type="synonym">Gossypium barbadense var. darwinii</name>
    <dbReference type="NCBI Taxonomy" id="34276"/>
    <lineage>
        <taxon>Eukaryota</taxon>
        <taxon>Viridiplantae</taxon>
        <taxon>Streptophyta</taxon>
        <taxon>Embryophyta</taxon>
        <taxon>Tracheophyta</taxon>
        <taxon>Spermatophyta</taxon>
        <taxon>Magnoliopsida</taxon>
        <taxon>eudicotyledons</taxon>
        <taxon>Gunneridae</taxon>
        <taxon>Pentapetalae</taxon>
        <taxon>rosids</taxon>
        <taxon>malvids</taxon>
        <taxon>Malvales</taxon>
        <taxon>Malvaceae</taxon>
        <taxon>Malvoideae</taxon>
        <taxon>Gossypium</taxon>
    </lineage>
</organism>
<sequence length="77" mass="8355">MCRSSPSTPPFQSSPISDHETTKRGCLSTNLTMVWALENVGCARATCCNRGDNRWRKNVCGTGEATCCCSTNAKRVP</sequence>
<gene>
    <name evidence="2" type="ORF">ES288_D13G154900v1</name>
</gene>
<dbReference type="AlphaFoldDB" id="A0A5D1ZZN6"/>
<proteinExistence type="predicted"/>
<protein>
    <submittedName>
        <fullName evidence="2">Uncharacterized protein</fullName>
    </submittedName>
</protein>
<evidence type="ECO:0000313" key="2">
    <source>
        <dbReference type="EMBL" id="TYG37610.1"/>
    </source>
</evidence>
<keyword evidence="3" id="KW-1185">Reference proteome</keyword>
<feature type="region of interest" description="Disordered" evidence="1">
    <location>
        <begin position="1"/>
        <end position="22"/>
    </location>
</feature>
<feature type="compositionally biased region" description="Low complexity" evidence="1">
    <location>
        <begin position="1"/>
        <end position="16"/>
    </location>
</feature>
<reference evidence="2 3" key="1">
    <citation type="submission" date="2019-06" db="EMBL/GenBank/DDBJ databases">
        <title>WGS assembly of Gossypium darwinii.</title>
        <authorList>
            <person name="Chen Z.J."/>
            <person name="Sreedasyam A."/>
            <person name="Ando A."/>
            <person name="Song Q."/>
            <person name="De L."/>
            <person name="Hulse-Kemp A."/>
            <person name="Ding M."/>
            <person name="Ye W."/>
            <person name="Kirkbride R."/>
            <person name="Jenkins J."/>
            <person name="Plott C."/>
            <person name="Lovell J."/>
            <person name="Lin Y.-M."/>
            <person name="Vaughn R."/>
            <person name="Liu B."/>
            <person name="Li W."/>
            <person name="Simpson S."/>
            <person name="Scheffler B."/>
            <person name="Saski C."/>
            <person name="Grover C."/>
            <person name="Hu G."/>
            <person name="Conover J."/>
            <person name="Carlson J."/>
            <person name="Shu S."/>
            <person name="Boston L."/>
            <person name="Williams M."/>
            <person name="Peterson D."/>
            <person name="Mcgee K."/>
            <person name="Jones D."/>
            <person name="Wendel J."/>
            <person name="Stelly D."/>
            <person name="Grimwood J."/>
            <person name="Schmutz J."/>
        </authorList>
    </citation>
    <scope>NUCLEOTIDE SEQUENCE [LARGE SCALE GENOMIC DNA]</scope>
    <source>
        <strain evidence="2">1808015.09</strain>
    </source>
</reference>